<evidence type="ECO:0000313" key="6">
    <source>
        <dbReference type="EMBL" id="AJY76150.1"/>
    </source>
</evidence>
<dbReference type="PANTHER" id="PTHR30126">
    <property type="entry name" value="HTH-TYPE TRANSCRIPTIONAL REGULATOR"/>
    <property type="match status" value="1"/>
</dbReference>
<evidence type="ECO:0000259" key="5">
    <source>
        <dbReference type="PROSITE" id="PS50931"/>
    </source>
</evidence>
<dbReference type="Gene3D" id="3.40.190.10">
    <property type="entry name" value="Periplasmic binding protein-like II"/>
    <property type="match status" value="2"/>
</dbReference>
<keyword evidence="2" id="KW-0805">Transcription regulation</keyword>
<evidence type="ECO:0000256" key="2">
    <source>
        <dbReference type="ARBA" id="ARBA00023015"/>
    </source>
</evidence>
<dbReference type="GO" id="GO:0003700">
    <property type="term" value="F:DNA-binding transcription factor activity"/>
    <property type="evidence" value="ECO:0007669"/>
    <property type="project" value="InterPro"/>
</dbReference>
<dbReference type="InterPro" id="IPR036390">
    <property type="entry name" value="WH_DNA-bd_sf"/>
</dbReference>
<comment type="similarity">
    <text evidence="1">Belongs to the LysR transcriptional regulatory family.</text>
</comment>
<feature type="domain" description="HTH lysR-type" evidence="5">
    <location>
        <begin position="1"/>
        <end position="61"/>
    </location>
</feature>
<dbReference type="Proteomes" id="UP000032633">
    <property type="component" value="Chromosome"/>
</dbReference>
<keyword evidence="4" id="KW-0804">Transcription</keyword>
<dbReference type="Pfam" id="PF03466">
    <property type="entry name" value="LysR_substrate"/>
    <property type="match status" value="1"/>
</dbReference>
<dbReference type="AlphaFoldDB" id="A0A0D5NLY9"/>
<dbReference type="PANTHER" id="PTHR30126:SF40">
    <property type="entry name" value="HTH-TYPE TRANSCRIPTIONAL REGULATOR GLTR"/>
    <property type="match status" value="1"/>
</dbReference>
<proteinExistence type="inferred from homology"/>
<dbReference type="InterPro" id="IPR005119">
    <property type="entry name" value="LysR_subst-bd"/>
</dbReference>
<reference evidence="6 7" key="1">
    <citation type="journal article" date="2015" name="J. Biotechnol.">
        <title>Complete genome sequence of Paenibacillus beijingensis 7188(T) (=DSM 24997(T)), a novel rhizobacterium from jujube garden soil.</title>
        <authorList>
            <person name="Kwak Y."/>
            <person name="Shin J.H."/>
        </authorList>
    </citation>
    <scope>NUCLEOTIDE SEQUENCE [LARGE SCALE GENOMIC DNA]</scope>
    <source>
        <strain evidence="6 7">DSM 24997</strain>
    </source>
</reference>
<dbReference type="STRING" id="1126833.VN24_18290"/>
<dbReference type="KEGG" id="pbj:VN24_18290"/>
<dbReference type="Pfam" id="PF00126">
    <property type="entry name" value="HTH_1"/>
    <property type="match status" value="1"/>
</dbReference>
<dbReference type="OrthoDB" id="9785745at2"/>
<evidence type="ECO:0000256" key="1">
    <source>
        <dbReference type="ARBA" id="ARBA00009437"/>
    </source>
</evidence>
<dbReference type="PRINTS" id="PR00039">
    <property type="entry name" value="HTHLYSR"/>
</dbReference>
<dbReference type="FunFam" id="1.10.10.10:FF:000001">
    <property type="entry name" value="LysR family transcriptional regulator"/>
    <property type="match status" value="1"/>
</dbReference>
<dbReference type="CDD" id="cd05466">
    <property type="entry name" value="PBP2_LTTR_substrate"/>
    <property type="match status" value="1"/>
</dbReference>
<gene>
    <name evidence="6" type="ORF">VN24_18290</name>
</gene>
<dbReference type="EMBL" id="CP011058">
    <property type="protein sequence ID" value="AJY76150.1"/>
    <property type="molecule type" value="Genomic_DNA"/>
</dbReference>
<dbReference type="SUPFAM" id="SSF53850">
    <property type="entry name" value="Periplasmic binding protein-like II"/>
    <property type="match status" value="1"/>
</dbReference>
<dbReference type="RefSeq" id="WP_045671578.1">
    <property type="nucleotide sequence ID" value="NZ_CP011058.1"/>
</dbReference>
<dbReference type="InterPro" id="IPR036388">
    <property type="entry name" value="WH-like_DNA-bd_sf"/>
</dbReference>
<dbReference type="PATRIC" id="fig|1126833.4.peg.4026"/>
<evidence type="ECO:0000313" key="7">
    <source>
        <dbReference type="Proteomes" id="UP000032633"/>
    </source>
</evidence>
<keyword evidence="3" id="KW-0238">DNA-binding</keyword>
<dbReference type="InterPro" id="IPR000847">
    <property type="entry name" value="LysR_HTH_N"/>
</dbReference>
<dbReference type="Gene3D" id="1.10.10.10">
    <property type="entry name" value="Winged helix-like DNA-binding domain superfamily/Winged helix DNA-binding domain"/>
    <property type="match status" value="1"/>
</dbReference>
<reference evidence="7" key="2">
    <citation type="submission" date="2015-03" db="EMBL/GenBank/DDBJ databases">
        <title>Genome sequence of Paenibacillus beijingensis strain DSM 24997T.</title>
        <authorList>
            <person name="Kwak Y."/>
            <person name="Shin J.-H."/>
        </authorList>
    </citation>
    <scope>NUCLEOTIDE SEQUENCE [LARGE SCALE GENOMIC DNA]</scope>
    <source>
        <strain evidence="7">DSM 24997</strain>
    </source>
</reference>
<dbReference type="SUPFAM" id="SSF46785">
    <property type="entry name" value="Winged helix' DNA-binding domain"/>
    <property type="match status" value="1"/>
</dbReference>
<dbReference type="HOGENOM" id="CLU_039613_6_2_9"/>
<protein>
    <recommendedName>
        <fullName evidence="5">HTH lysR-type domain-containing protein</fullName>
    </recommendedName>
</protein>
<name>A0A0D5NLY9_9BACL</name>
<organism evidence="6 7">
    <name type="scientific">Paenibacillus beijingensis</name>
    <dbReference type="NCBI Taxonomy" id="1126833"/>
    <lineage>
        <taxon>Bacteria</taxon>
        <taxon>Bacillati</taxon>
        <taxon>Bacillota</taxon>
        <taxon>Bacilli</taxon>
        <taxon>Bacillales</taxon>
        <taxon>Paenibacillaceae</taxon>
        <taxon>Paenibacillus</taxon>
    </lineage>
</organism>
<evidence type="ECO:0000256" key="3">
    <source>
        <dbReference type="ARBA" id="ARBA00023125"/>
    </source>
</evidence>
<dbReference type="GO" id="GO:0000976">
    <property type="term" value="F:transcription cis-regulatory region binding"/>
    <property type="evidence" value="ECO:0007669"/>
    <property type="project" value="TreeGrafter"/>
</dbReference>
<evidence type="ECO:0000256" key="4">
    <source>
        <dbReference type="ARBA" id="ARBA00023163"/>
    </source>
</evidence>
<dbReference type="PROSITE" id="PS50931">
    <property type="entry name" value="HTH_LYSR"/>
    <property type="match status" value="1"/>
</dbReference>
<accession>A0A0D5NLY9</accession>
<sequence>MNIIHLETFIVVCKYGNFTEAAKQLYVPQPTVTNRITLLEEMLGQELFARGKSGKRNVQLTRAGERFLPHAQSVMNTLKMAKQEITHPSSFSIGSSIPLCHPLIYNTIKDFSNLNDHLNIHLTFLETSNVLQSSVDKSVDIAFTTSVIQKANYESYLLGSEEFSLILPASHPLAKLSVLDNFECMEEETMIVYEPYKNNVANLSERCFKKKLYSNQVGIIKNLITQHLGVSLLPPLFVEKEIEHNEMVSIPLSKEIQLTKMNYYLAYNKDNLANKGIQLNQENWSVQEVG</sequence>
<keyword evidence="7" id="KW-1185">Reference proteome</keyword>